<dbReference type="InterPro" id="IPR002160">
    <property type="entry name" value="Prot_inh_Kunz-lg"/>
</dbReference>
<keyword evidence="3" id="KW-0732">Signal</keyword>
<feature type="signal peptide" evidence="3">
    <location>
        <begin position="1"/>
        <end position="27"/>
    </location>
</feature>
<dbReference type="EMBL" id="JAYWIO010000006">
    <property type="protein sequence ID" value="KAK7256227.1"/>
    <property type="molecule type" value="Genomic_DNA"/>
</dbReference>
<dbReference type="GO" id="GO:0004866">
    <property type="term" value="F:endopeptidase inhibitor activity"/>
    <property type="evidence" value="ECO:0007669"/>
    <property type="project" value="InterPro"/>
</dbReference>
<dbReference type="InterPro" id="IPR011065">
    <property type="entry name" value="Kunitz_inhibitor_STI-like_sf"/>
</dbReference>
<protein>
    <submittedName>
        <fullName evidence="4">Uncharacterized protein</fullName>
    </submittedName>
</protein>
<dbReference type="SUPFAM" id="SSF50386">
    <property type="entry name" value="STI-like"/>
    <property type="match status" value="1"/>
</dbReference>
<dbReference type="Pfam" id="PF00197">
    <property type="entry name" value="Kunitz_legume"/>
    <property type="match status" value="1"/>
</dbReference>
<organism evidence="4 5">
    <name type="scientific">Crotalaria pallida</name>
    <name type="common">Smooth rattlebox</name>
    <name type="synonym">Crotalaria striata</name>
    <dbReference type="NCBI Taxonomy" id="3830"/>
    <lineage>
        <taxon>Eukaryota</taxon>
        <taxon>Viridiplantae</taxon>
        <taxon>Streptophyta</taxon>
        <taxon>Embryophyta</taxon>
        <taxon>Tracheophyta</taxon>
        <taxon>Spermatophyta</taxon>
        <taxon>Magnoliopsida</taxon>
        <taxon>eudicotyledons</taxon>
        <taxon>Gunneridae</taxon>
        <taxon>Pentapetalae</taxon>
        <taxon>rosids</taxon>
        <taxon>fabids</taxon>
        <taxon>Fabales</taxon>
        <taxon>Fabaceae</taxon>
        <taxon>Papilionoideae</taxon>
        <taxon>50 kb inversion clade</taxon>
        <taxon>genistoids sensu lato</taxon>
        <taxon>core genistoids</taxon>
        <taxon>Crotalarieae</taxon>
        <taxon>Crotalaria</taxon>
    </lineage>
</organism>
<dbReference type="Proteomes" id="UP001372338">
    <property type="component" value="Unassembled WGS sequence"/>
</dbReference>
<dbReference type="Gene3D" id="2.80.10.50">
    <property type="match status" value="1"/>
</dbReference>
<proteinExistence type="inferred from homology"/>
<evidence type="ECO:0000256" key="1">
    <source>
        <dbReference type="ARBA" id="ARBA00005440"/>
    </source>
</evidence>
<evidence type="ECO:0000313" key="4">
    <source>
        <dbReference type="EMBL" id="KAK7256227.1"/>
    </source>
</evidence>
<comment type="similarity">
    <text evidence="1">Belongs to the protease inhibitor I3 (leguminous Kunitz-type inhibitor) family.</text>
</comment>
<accession>A0AAN9EF65</accession>
<dbReference type="PANTHER" id="PTHR33107">
    <property type="entry name" value="KUNITZ TRYPSIN INHIBITOR 2"/>
    <property type="match status" value="1"/>
</dbReference>
<dbReference type="SMART" id="SM00452">
    <property type="entry name" value="STI"/>
    <property type="match status" value="1"/>
</dbReference>
<dbReference type="PRINTS" id="PR00291">
    <property type="entry name" value="KUNITZINHBTR"/>
</dbReference>
<evidence type="ECO:0000256" key="3">
    <source>
        <dbReference type="SAM" id="SignalP"/>
    </source>
</evidence>
<evidence type="ECO:0000313" key="5">
    <source>
        <dbReference type="Proteomes" id="UP001372338"/>
    </source>
</evidence>
<sequence>MKNTNTFTLFALFFLVAITTHLPSATAQPVLDTEGNPLRNGGTYYILPVIRGFGGGIELAQTGNDTCPLTVALSRSEVSDGIPITISSLFRILFVTERSPLELSFSDTDLPSCIPTPPKWNIVKGETAEGWSIKVTDDDSEQEPGWFYIQKYDYGAKFYQLVFRSHDDAVSGDIGIDFDSDGTKRLVVTRYNKYPFLVQFKLADDDSSRSVAA</sequence>
<gene>
    <name evidence="4" type="ORF">RIF29_29666</name>
</gene>
<reference evidence="4 5" key="1">
    <citation type="submission" date="2024-01" db="EMBL/GenBank/DDBJ databases">
        <title>The genomes of 5 underutilized Papilionoideae crops provide insights into root nodulation and disease resistanc.</title>
        <authorList>
            <person name="Yuan L."/>
        </authorList>
    </citation>
    <scope>NUCLEOTIDE SEQUENCE [LARGE SCALE GENOMIC DNA]</scope>
    <source>
        <strain evidence="4">ZHUSHIDOU_FW_LH</strain>
        <tissue evidence="4">Leaf</tissue>
    </source>
</reference>
<dbReference type="PROSITE" id="PS00283">
    <property type="entry name" value="SOYBEAN_KUNITZ"/>
    <property type="match status" value="1"/>
</dbReference>
<dbReference type="AlphaFoldDB" id="A0AAN9EF65"/>
<keyword evidence="5" id="KW-1185">Reference proteome</keyword>
<dbReference type="PANTHER" id="PTHR33107:SF81">
    <property type="entry name" value="TRYPSIN INHIBITOR A"/>
    <property type="match status" value="1"/>
</dbReference>
<keyword evidence="2" id="KW-1015">Disulfide bond</keyword>
<evidence type="ECO:0000256" key="2">
    <source>
        <dbReference type="ARBA" id="ARBA00023157"/>
    </source>
</evidence>
<comment type="caution">
    <text evidence="4">The sequence shown here is derived from an EMBL/GenBank/DDBJ whole genome shotgun (WGS) entry which is preliminary data.</text>
</comment>
<feature type="chain" id="PRO_5042870168" evidence="3">
    <location>
        <begin position="28"/>
        <end position="213"/>
    </location>
</feature>
<name>A0AAN9EF65_CROPI</name>